<name>K0KI38_WICCF</name>
<dbReference type="Proteomes" id="UP000009328">
    <property type="component" value="Unassembled WGS sequence"/>
</dbReference>
<dbReference type="InterPro" id="IPR038816">
    <property type="entry name" value="Stationary_phase_5"/>
</dbReference>
<dbReference type="HOGENOM" id="CLU_741848_0_0_1"/>
<dbReference type="eggNOG" id="ENOG502S2SB">
    <property type="taxonomic scope" value="Eukaryota"/>
</dbReference>
<proteinExistence type="predicted"/>
<dbReference type="PANTHER" id="PTHR42342:SF1">
    <property type="entry name" value="STATIONARY PHASE PROTEIN 5"/>
    <property type="match status" value="1"/>
</dbReference>
<comment type="caution">
    <text evidence="1">The sequence shown here is derived from an EMBL/GenBank/DDBJ whole genome shotgun (WGS) entry which is preliminary data.</text>
</comment>
<organism evidence="1 2">
    <name type="scientific">Wickerhamomyces ciferrii (strain ATCC 14091 / BCRC 22168 / CBS 111 / JCM 3599 / NBRC 0793 / NRRL Y-1031 F-60-10)</name>
    <name type="common">Yeast</name>
    <name type="synonym">Pichia ciferrii</name>
    <dbReference type="NCBI Taxonomy" id="1206466"/>
    <lineage>
        <taxon>Eukaryota</taxon>
        <taxon>Fungi</taxon>
        <taxon>Dikarya</taxon>
        <taxon>Ascomycota</taxon>
        <taxon>Saccharomycotina</taxon>
        <taxon>Saccharomycetes</taxon>
        <taxon>Phaffomycetales</taxon>
        <taxon>Wickerhamomycetaceae</taxon>
        <taxon>Wickerhamomyces</taxon>
    </lineage>
</organism>
<dbReference type="STRING" id="1206466.K0KI38"/>
<gene>
    <name evidence="1" type="ORF">BN7_4444</name>
</gene>
<evidence type="ECO:0000313" key="2">
    <source>
        <dbReference type="Proteomes" id="UP000009328"/>
    </source>
</evidence>
<evidence type="ECO:0000313" key="1">
    <source>
        <dbReference type="EMBL" id="CCH44875.1"/>
    </source>
</evidence>
<dbReference type="GO" id="GO:0043248">
    <property type="term" value="P:proteasome assembly"/>
    <property type="evidence" value="ECO:0007669"/>
    <property type="project" value="TreeGrafter"/>
</dbReference>
<reference evidence="1 2" key="1">
    <citation type="journal article" date="2012" name="Eukaryot. Cell">
        <title>Draft genome sequence of Wickerhamomyces ciferrii NRRL Y-1031 F-60-10.</title>
        <authorList>
            <person name="Schneider J."/>
            <person name="Andrea H."/>
            <person name="Blom J."/>
            <person name="Jaenicke S."/>
            <person name="Ruckert C."/>
            <person name="Schorsch C."/>
            <person name="Szczepanowski R."/>
            <person name="Farwick M."/>
            <person name="Goesmann A."/>
            <person name="Puhler A."/>
            <person name="Schaffer S."/>
            <person name="Tauch A."/>
            <person name="Kohler T."/>
            <person name="Brinkrolf K."/>
        </authorList>
    </citation>
    <scope>NUCLEOTIDE SEQUENCE [LARGE SCALE GENOMIC DNA]</scope>
    <source>
        <strain evidence="2">ATCC 14091 / BCRC 22168 / CBS 111 / JCM 3599 / NBRC 0793 / NRRL Y-1031 F-60-10</strain>
    </source>
</reference>
<accession>K0KI38</accession>
<protein>
    <submittedName>
        <fullName evidence="1">Stationary phase protein 5</fullName>
    </submittedName>
</protein>
<dbReference type="EMBL" id="CAIF01000163">
    <property type="protein sequence ID" value="CCH44875.1"/>
    <property type="molecule type" value="Genomic_DNA"/>
</dbReference>
<sequence>MVANRLRNLVSLTRGAVRDARQALDELINSLGPRPQPALVRVPVRNTRGPRFPVPNGRRGFSTSARALRSTTTTFGNNFIKTPRFTKPTSNIAGKLWPYSAFRRPAIGKGPFPSGLYRNFVNLNSRQFSTFGGNVSREAVQNLTTSLRCFLNNGGDLVLSSKMSKGGNPSSISYHGCASTNEAPQTFQMARTESTDIQTIGAFVEFTLPKLELSIPSMSFINSEILETIESDLETIKYEINEIQKQVQLISDTYGALPLERRKDAILIHFPNLDVEEVEKLLIELGIDKGIVYSNDINANEVEPELTRSSSSTSYTSLSDDELSSLSDMVENAIPDLISTGSEESSIESREFFPILSSSESNREHSEMGESYYFADNADSPITFAHSSHTFSEIAV</sequence>
<dbReference type="GO" id="GO:0070628">
    <property type="term" value="F:proteasome binding"/>
    <property type="evidence" value="ECO:0007669"/>
    <property type="project" value="InterPro"/>
</dbReference>
<dbReference type="PANTHER" id="PTHR42342">
    <property type="entry name" value="STATIONARY PHASE PROTEIN 5"/>
    <property type="match status" value="1"/>
</dbReference>
<keyword evidence="2" id="KW-1185">Reference proteome</keyword>
<dbReference type="InParanoid" id="K0KI38"/>
<dbReference type="AlphaFoldDB" id="K0KI38"/>